<feature type="compositionally biased region" description="Basic and acidic residues" evidence="6">
    <location>
        <begin position="300"/>
        <end position="327"/>
    </location>
</feature>
<dbReference type="GO" id="GO:0006413">
    <property type="term" value="P:translational initiation"/>
    <property type="evidence" value="ECO:0007669"/>
    <property type="project" value="InterPro"/>
</dbReference>
<feature type="region of interest" description="Disordered" evidence="6">
    <location>
        <begin position="297"/>
        <end position="339"/>
    </location>
</feature>
<sequence>MIYDRVLLKHTIPRIFRQASARLLHNKGRLANGNAGLFSNLNGFLDRPVNNRIPRTSPRKQYRQDYDRSRKFDIKWNNGSYRAQEAAKSVTDKVVDLRRDGKITVILSNGELLRSNIFQLAKTLNLDEQGILFLKSGEDYDGKPLPVVKVVDARTAKNAYSDMLAKKRTQEMLDMGLNANRAGVSTKAKDTTKNIKVSWQISDSDLGNQKLNEIVSQLNKGHKVMLFICEKESNKMDPIIPKTELNDFKRLPDKVVKRREEIMKTLNIIVSDHTSNVTVEGNINSRIIMKLQPKKVKTMSAKEKRTMKEERKKERREKLQKRAEKAKQQLQIQEGGAEE</sequence>
<dbReference type="AlphaFoldDB" id="A0A120K197"/>
<name>A0A120K197_9SACH</name>
<comment type="subcellular location">
    <subcellularLocation>
        <location evidence="1">Mitochondrion</location>
    </subcellularLocation>
</comment>
<evidence type="ECO:0000256" key="3">
    <source>
        <dbReference type="ARBA" id="ARBA00013994"/>
    </source>
</evidence>
<protein>
    <recommendedName>
        <fullName evidence="3">Altered inheritance of mitochondria protein 23, mitochondrial</fullName>
    </recommendedName>
</protein>
<dbReference type="GO" id="GO:0005739">
    <property type="term" value="C:mitochondrion"/>
    <property type="evidence" value="ECO:0007669"/>
    <property type="project" value="UniProtKB-SubCell"/>
</dbReference>
<keyword evidence="8" id="KW-1185">Reference proteome</keyword>
<organism evidence="7 8">
    <name type="scientific">Eremothecium sinecaudum</name>
    <dbReference type="NCBI Taxonomy" id="45286"/>
    <lineage>
        <taxon>Eukaryota</taxon>
        <taxon>Fungi</taxon>
        <taxon>Dikarya</taxon>
        <taxon>Ascomycota</taxon>
        <taxon>Saccharomycotina</taxon>
        <taxon>Saccharomycetes</taxon>
        <taxon>Saccharomycetales</taxon>
        <taxon>Saccharomycetaceae</taxon>
        <taxon>Eremothecium</taxon>
    </lineage>
</organism>
<dbReference type="Proteomes" id="UP000243052">
    <property type="component" value="Chromosome ii"/>
</dbReference>
<evidence type="ECO:0000313" key="7">
    <source>
        <dbReference type="EMBL" id="AMD19126.1"/>
    </source>
</evidence>
<keyword evidence="4" id="KW-0809">Transit peptide</keyword>
<dbReference type="InterPro" id="IPR029427">
    <property type="entry name" value="AIM23"/>
</dbReference>
<dbReference type="InterPro" id="IPR036788">
    <property type="entry name" value="T_IF-3_C_sf"/>
</dbReference>
<dbReference type="OrthoDB" id="3996489at2759"/>
<keyword evidence="5" id="KW-0496">Mitochondrion</keyword>
<evidence type="ECO:0000256" key="4">
    <source>
        <dbReference type="ARBA" id="ARBA00022946"/>
    </source>
</evidence>
<comment type="similarity">
    <text evidence="2">Belongs to the AIM23 family.</text>
</comment>
<reference evidence="7 8" key="1">
    <citation type="submission" date="2016-01" db="EMBL/GenBank/DDBJ databases">
        <title>Genome sequence of the yeast Holleya sinecauda.</title>
        <authorList>
            <person name="Dietrich F.S."/>
        </authorList>
    </citation>
    <scope>NUCLEOTIDE SEQUENCE [LARGE SCALE GENOMIC DNA]</scope>
    <source>
        <strain evidence="7 8">ATCC 58844</strain>
    </source>
</reference>
<dbReference type="EMBL" id="CP014242">
    <property type="protein sequence ID" value="AMD19126.1"/>
    <property type="molecule type" value="Genomic_DNA"/>
</dbReference>
<gene>
    <name evidence="7" type="ORF">AW171_hschr2938</name>
</gene>
<evidence type="ECO:0000313" key="8">
    <source>
        <dbReference type="Proteomes" id="UP000243052"/>
    </source>
</evidence>
<accession>A0A120K197</accession>
<evidence type="ECO:0000256" key="1">
    <source>
        <dbReference type="ARBA" id="ARBA00004173"/>
    </source>
</evidence>
<dbReference type="RefSeq" id="XP_017986122.1">
    <property type="nucleotide sequence ID" value="XM_018130633.1"/>
</dbReference>
<evidence type="ECO:0000256" key="2">
    <source>
        <dbReference type="ARBA" id="ARBA00008476"/>
    </source>
</evidence>
<dbReference type="GeneID" id="28722592"/>
<proteinExistence type="inferred from homology"/>
<evidence type="ECO:0000256" key="5">
    <source>
        <dbReference type="ARBA" id="ARBA00023128"/>
    </source>
</evidence>
<dbReference type="Pfam" id="PF14877">
    <property type="entry name" value="mIF3"/>
    <property type="match status" value="1"/>
</dbReference>
<dbReference type="Gene3D" id="3.30.110.10">
    <property type="entry name" value="Translation initiation factor 3 (IF-3), C-terminal domain"/>
    <property type="match status" value="1"/>
</dbReference>
<evidence type="ECO:0000256" key="6">
    <source>
        <dbReference type="SAM" id="MobiDB-lite"/>
    </source>
</evidence>